<protein>
    <submittedName>
        <fullName evidence="1">Uncharacterized protein</fullName>
    </submittedName>
</protein>
<evidence type="ECO:0000313" key="2">
    <source>
        <dbReference type="Proteomes" id="UP000064967"/>
    </source>
</evidence>
<accession>A0A0K1PT32</accession>
<dbReference type="KEGG" id="llu:AKJ09_03341"/>
<name>A0A0K1PT32_9BACT</name>
<dbReference type="Proteomes" id="UP000064967">
    <property type="component" value="Chromosome"/>
</dbReference>
<dbReference type="EMBL" id="CP012333">
    <property type="protein sequence ID" value="AKU96677.1"/>
    <property type="molecule type" value="Genomic_DNA"/>
</dbReference>
<gene>
    <name evidence="1" type="ORF">AKJ09_03341</name>
</gene>
<reference evidence="1 2" key="1">
    <citation type="submission" date="2015-08" db="EMBL/GenBank/DDBJ databases">
        <authorList>
            <person name="Babu N.S."/>
            <person name="Beckwith C.J."/>
            <person name="Beseler K.G."/>
            <person name="Brison A."/>
            <person name="Carone J.V."/>
            <person name="Caskin T.P."/>
            <person name="Diamond M."/>
            <person name="Durham M.E."/>
            <person name="Foxe J.M."/>
            <person name="Go M."/>
            <person name="Henderson B.A."/>
            <person name="Jones I.B."/>
            <person name="McGettigan J.A."/>
            <person name="Micheletti S.J."/>
            <person name="Nasrallah M.E."/>
            <person name="Ortiz D."/>
            <person name="Piller C.R."/>
            <person name="Privatt S.R."/>
            <person name="Schneider S.L."/>
            <person name="Sharp S."/>
            <person name="Smith T.C."/>
            <person name="Stanton J.D."/>
            <person name="Ullery H.E."/>
            <person name="Wilson R.J."/>
            <person name="Serrano M.G."/>
            <person name="Buck G."/>
            <person name="Lee V."/>
            <person name="Wang Y."/>
            <person name="Carvalho R."/>
            <person name="Voegtly L."/>
            <person name="Shi R."/>
            <person name="Duckworth R."/>
            <person name="Johnson A."/>
            <person name="Loviza R."/>
            <person name="Walstead R."/>
            <person name="Shah Z."/>
            <person name="Kiflezghi M."/>
            <person name="Wade K."/>
            <person name="Ball S.L."/>
            <person name="Bradley K.W."/>
            <person name="Asai D.J."/>
            <person name="Bowman C.A."/>
            <person name="Russell D.A."/>
            <person name="Pope W.H."/>
            <person name="Jacobs-Sera D."/>
            <person name="Hendrix R.W."/>
            <person name="Hatfull G.F."/>
        </authorList>
    </citation>
    <scope>NUCLEOTIDE SEQUENCE [LARGE SCALE GENOMIC DNA]</scope>
    <source>
        <strain evidence="1 2">DSM 27648</strain>
    </source>
</reference>
<keyword evidence="2" id="KW-1185">Reference proteome</keyword>
<proteinExistence type="predicted"/>
<organism evidence="1 2">
    <name type="scientific">Labilithrix luteola</name>
    <dbReference type="NCBI Taxonomy" id="1391654"/>
    <lineage>
        <taxon>Bacteria</taxon>
        <taxon>Pseudomonadati</taxon>
        <taxon>Myxococcota</taxon>
        <taxon>Polyangia</taxon>
        <taxon>Polyangiales</taxon>
        <taxon>Labilitrichaceae</taxon>
        <taxon>Labilithrix</taxon>
    </lineage>
</organism>
<sequence>MVFEATEPTRNDHMDNVVVILEDRFDAQHRGQPMKPVSGMGFALFLVKVPPLARKRRRESFSDNRATDR</sequence>
<evidence type="ECO:0000313" key="1">
    <source>
        <dbReference type="EMBL" id="AKU96677.1"/>
    </source>
</evidence>
<dbReference type="AlphaFoldDB" id="A0A0K1PT32"/>